<dbReference type="PROSITE" id="PS00455">
    <property type="entry name" value="AMP_BINDING"/>
    <property type="match status" value="1"/>
</dbReference>
<dbReference type="OrthoDB" id="1898221at2759"/>
<evidence type="ECO:0008006" key="7">
    <source>
        <dbReference type="Google" id="ProtNLM"/>
    </source>
</evidence>
<evidence type="ECO:0000256" key="2">
    <source>
        <dbReference type="ARBA" id="ARBA00022598"/>
    </source>
</evidence>
<evidence type="ECO:0000259" key="4">
    <source>
        <dbReference type="Pfam" id="PF13193"/>
    </source>
</evidence>
<dbReference type="InterPro" id="IPR000873">
    <property type="entry name" value="AMP-dep_synth/lig_dom"/>
</dbReference>
<evidence type="ECO:0000313" key="6">
    <source>
        <dbReference type="Proteomes" id="UP000053029"/>
    </source>
</evidence>
<dbReference type="PANTHER" id="PTHR24096:SF149">
    <property type="entry name" value="AMP-BINDING DOMAIN-CONTAINING PROTEIN-RELATED"/>
    <property type="match status" value="1"/>
</dbReference>
<evidence type="ECO:0000259" key="3">
    <source>
        <dbReference type="Pfam" id="PF00501"/>
    </source>
</evidence>
<dbReference type="InterPro" id="IPR025110">
    <property type="entry name" value="AMP-bd_C"/>
</dbReference>
<proteinExistence type="inferred from homology"/>
<dbReference type="HOGENOM" id="CLU_000022_59_2_1"/>
<feature type="domain" description="AMP-dependent synthetase/ligase" evidence="3">
    <location>
        <begin position="43"/>
        <end position="399"/>
    </location>
</feature>
<dbReference type="PANTHER" id="PTHR24096">
    <property type="entry name" value="LONG-CHAIN-FATTY-ACID--COA LIGASE"/>
    <property type="match status" value="1"/>
</dbReference>
<sequence length="559" mass="61947">MATKIYRSKDRDVAVPEDLSLTELLHRSARSPPLPSDQVIAQDDVENRTLTIGQLRSNAGRLAKGLTQQYSPGDQSRWAVVLPNSVAYIEVVHAVLWLGGVFCPINHLLKPGEIAHALTVSKPKFLIVYSKVWATVKEAIKLAKDKCPELKDLEVLTAIGAPTKGFRHLHPDLLASEELSVPHYLDTRKRLASIHLSSGTTGNPKGVGLSHYNYIANVLQMWAHDPDHWSPDEKIVSYTPFVHIANTTIPLFLGPWTGMLHIIMESFEIELYAKTIQRTRATAAQVSPTTALTIATTDLVSRYDFSTIRHMTCGPLPLSQDDYQEFLRRGKWKTVALYGMTEAAPYVTWQKIRDAMPLGKSGTLLPNILASLRLENGPDAPEGGPGELWLKGPNMTAGYVDNPAANETAFDRDGWYNTGDVCTISPEGHLQVVGRTKELIKYNGFQVSPTELEAYMLSHPAVLDAAVGGVWDQTKMTELPTAYVVLREHAKEREDKIQALKDIQQTVDGQVAGYKKLRGHVWEVTSLPRNATFKLLRKQLATHKTGLCSSEGEARLSKL</sequence>
<dbReference type="InterPro" id="IPR042099">
    <property type="entry name" value="ANL_N_sf"/>
</dbReference>
<dbReference type="Proteomes" id="UP000053029">
    <property type="component" value="Unassembled WGS sequence"/>
</dbReference>
<dbReference type="RefSeq" id="XP_013288393.1">
    <property type="nucleotide sequence ID" value="XM_013432939.1"/>
</dbReference>
<dbReference type="STRING" id="1442368.A0A0D2H151"/>
<keyword evidence="6" id="KW-1185">Reference proteome</keyword>
<evidence type="ECO:0000256" key="1">
    <source>
        <dbReference type="ARBA" id="ARBA00006432"/>
    </source>
</evidence>
<name>A0A0D2H151_9EURO</name>
<organism evidence="5 6">
    <name type="scientific">Fonsecaea pedrosoi CBS 271.37</name>
    <dbReference type="NCBI Taxonomy" id="1442368"/>
    <lineage>
        <taxon>Eukaryota</taxon>
        <taxon>Fungi</taxon>
        <taxon>Dikarya</taxon>
        <taxon>Ascomycota</taxon>
        <taxon>Pezizomycotina</taxon>
        <taxon>Eurotiomycetes</taxon>
        <taxon>Chaetothyriomycetidae</taxon>
        <taxon>Chaetothyriales</taxon>
        <taxon>Herpotrichiellaceae</taxon>
        <taxon>Fonsecaea</taxon>
    </lineage>
</organism>
<dbReference type="SUPFAM" id="SSF56801">
    <property type="entry name" value="Acetyl-CoA synthetase-like"/>
    <property type="match status" value="1"/>
</dbReference>
<dbReference type="Pfam" id="PF13193">
    <property type="entry name" value="AMP-binding_C"/>
    <property type="match status" value="1"/>
</dbReference>
<dbReference type="GO" id="GO:0016405">
    <property type="term" value="F:CoA-ligase activity"/>
    <property type="evidence" value="ECO:0007669"/>
    <property type="project" value="TreeGrafter"/>
</dbReference>
<dbReference type="InterPro" id="IPR020845">
    <property type="entry name" value="AMP-binding_CS"/>
</dbReference>
<protein>
    <recommendedName>
        <fullName evidence="7">AMP-dependent synthetase/ligase domain-containing protein</fullName>
    </recommendedName>
</protein>
<feature type="domain" description="AMP-binding enzyme C-terminal" evidence="4">
    <location>
        <begin position="451"/>
        <end position="534"/>
    </location>
</feature>
<dbReference type="Gene3D" id="3.30.300.30">
    <property type="match status" value="1"/>
</dbReference>
<evidence type="ECO:0000313" key="5">
    <source>
        <dbReference type="EMBL" id="KIW84585.1"/>
    </source>
</evidence>
<reference evidence="5 6" key="1">
    <citation type="submission" date="2015-01" db="EMBL/GenBank/DDBJ databases">
        <title>The Genome Sequence of Fonsecaea pedrosoi CBS 271.37.</title>
        <authorList>
            <consortium name="The Broad Institute Genomics Platform"/>
            <person name="Cuomo C."/>
            <person name="de Hoog S."/>
            <person name="Gorbushina A."/>
            <person name="Stielow B."/>
            <person name="Teixiera M."/>
            <person name="Abouelleil A."/>
            <person name="Chapman S.B."/>
            <person name="Priest M."/>
            <person name="Young S.K."/>
            <person name="Wortman J."/>
            <person name="Nusbaum C."/>
            <person name="Birren B."/>
        </authorList>
    </citation>
    <scope>NUCLEOTIDE SEQUENCE [LARGE SCALE GENOMIC DNA]</scope>
    <source>
        <strain evidence="5 6">CBS 271.37</strain>
    </source>
</reference>
<dbReference type="Gene3D" id="3.40.50.12780">
    <property type="entry name" value="N-terminal domain of ligase-like"/>
    <property type="match status" value="1"/>
</dbReference>
<dbReference type="EMBL" id="KN846970">
    <property type="protein sequence ID" value="KIW84585.1"/>
    <property type="molecule type" value="Genomic_DNA"/>
</dbReference>
<dbReference type="GeneID" id="25303325"/>
<keyword evidence="2" id="KW-0436">Ligase</keyword>
<comment type="similarity">
    <text evidence="1">Belongs to the ATP-dependent AMP-binding enzyme family.</text>
</comment>
<dbReference type="VEuPathDB" id="FungiDB:Z517_03835"/>
<dbReference type="InterPro" id="IPR045851">
    <property type="entry name" value="AMP-bd_C_sf"/>
</dbReference>
<dbReference type="Pfam" id="PF00501">
    <property type="entry name" value="AMP-binding"/>
    <property type="match status" value="1"/>
</dbReference>
<dbReference type="AlphaFoldDB" id="A0A0D2H151"/>
<gene>
    <name evidence="5" type="ORF">Z517_03835</name>
</gene>
<accession>A0A0D2H151</accession>